<sequence>MTSARPEAGPPAAPTAAPYAEGRLMDVHLPAAGTAGPAPVVLLWHGNGPNERDVLRPLAREAAGLGLLVLVPDWSSEQPDRGGAELLASLAQARRIAAEHGGDPARFVLAGWSMGGREAIAVATHPDTPAELRPVAAVGIASHYSTTAVTTGEAPLDHLAAGPSPVPLWLVHGTADGIVDVEHTRRLSAALTKQRSAVRTLELPTDHAGVVMTAYHPEAGRCLPATDADTLAAGRRTAAILAEAAGPA</sequence>
<dbReference type="InterPro" id="IPR050955">
    <property type="entry name" value="Plant_Biomass_Hydrol_Est"/>
</dbReference>
<keyword evidence="4" id="KW-1185">Reference proteome</keyword>
<reference evidence="3 4" key="1">
    <citation type="submission" date="2018-08" db="EMBL/GenBank/DDBJ databases">
        <title>Diversity &amp; Physiological Properties of Lignin-Decomposing Actinobacteria from Soil.</title>
        <authorList>
            <person name="Roh S.G."/>
            <person name="Kim S.B."/>
        </authorList>
    </citation>
    <scope>NUCLEOTIDE SEQUENCE [LARGE SCALE GENOMIC DNA]</scope>
    <source>
        <strain evidence="3 4">MMS17-GH009</strain>
    </source>
</reference>
<evidence type="ECO:0000256" key="1">
    <source>
        <dbReference type="ARBA" id="ARBA00022729"/>
    </source>
</evidence>
<gene>
    <name evidence="3" type="ORF">DR950_37440</name>
</gene>
<dbReference type="Proteomes" id="UP000263377">
    <property type="component" value="Unassembled WGS sequence"/>
</dbReference>
<evidence type="ECO:0000256" key="2">
    <source>
        <dbReference type="ARBA" id="ARBA00022801"/>
    </source>
</evidence>
<dbReference type="PANTHER" id="PTHR43037:SF5">
    <property type="entry name" value="FERULOYL ESTERASE"/>
    <property type="match status" value="1"/>
</dbReference>
<dbReference type="EMBL" id="QVIG01000002">
    <property type="protein sequence ID" value="RGD56011.1"/>
    <property type="molecule type" value="Genomic_DNA"/>
</dbReference>
<accession>A0A372ZJU4</accession>
<dbReference type="AlphaFoldDB" id="A0A372ZJU4"/>
<dbReference type="PANTHER" id="PTHR43037">
    <property type="entry name" value="UNNAMED PRODUCT-RELATED"/>
    <property type="match status" value="1"/>
</dbReference>
<protein>
    <submittedName>
        <fullName evidence="3">Alpha/beta hydrolase</fullName>
    </submittedName>
</protein>
<dbReference type="SUPFAM" id="SSF53474">
    <property type="entry name" value="alpha/beta-Hydrolases"/>
    <property type="match status" value="1"/>
</dbReference>
<comment type="caution">
    <text evidence="3">The sequence shown here is derived from an EMBL/GenBank/DDBJ whole genome shotgun (WGS) entry which is preliminary data.</text>
</comment>
<dbReference type="Gene3D" id="3.40.50.1820">
    <property type="entry name" value="alpha/beta hydrolase"/>
    <property type="match status" value="1"/>
</dbReference>
<evidence type="ECO:0000313" key="3">
    <source>
        <dbReference type="EMBL" id="RGD56011.1"/>
    </source>
</evidence>
<keyword evidence="2 3" id="KW-0378">Hydrolase</keyword>
<dbReference type="RefSeq" id="WP_117492339.1">
    <property type="nucleotide sequence ID" value="NZ_QVIG01000002.1"/>
</dbReference>
<organism evidence="3 4">
    <name type="scientific">Kitasatospora xanthocidica</name>
    <dbReference type="NCBI Taxonomy" id="83382"/>
    <lineage>
        <taxon>Bacteria</taxon>
        <taxon>Bacillati</taxon>
        <taxon>Actinomycetota</taxon>
        <taxon>Actinomycetes</taxon>
        <taxon>Kitasatosporales</taxon>
        <taxon>Streptomycetaceae</taxon>
        <taxon>Kitasatospora</taxon>
    </lineage>
</organism>
<keyword evidence="1" id="KW-0732">Signal</keyword>
<proteinExistence type="predicted"/>
<evidence type="ECO:0000313" key="4">
    <source>
        <dbReference type="Proteomes" id="UP000263377"/>
    </source>
</evidence>
<dbReference type="InterPro" id="IPR029058">
    <property type="entry name" value="AB_hydrolase_fold"/>
</dbReference>
<name>A0A372ZJU4_9ACTN</name>
<dbReference type="GO" id="GO:0016787">
    <property type="term" value="F:hydrolase activity"/>
    <property type="evidence" value="ECO:0007669"/>
    <property type="project" value="UniProtKB-KW"/>
</dbReference>